<dbReference type="SUPFAM" id="SSF55811">
    <property type="entry name" value="Nudix"/>
    <property type="match status" value="1"/>
</dbReference>
<dbReference type="GO" id="GO:0046872">
    <property type="term" value="F:metal ion binding"/>
    <property type="evidence" value="ECO:0007669"/>
    <property type="project" value="UniProtKB-KW"/>
</dbReference>
<proteinExistence type="predicted"/>
<dbReference type="CDD" id="cd18870">
    <property type="entry name" value="NUDIX_AcylCoAdiphos_Nudt19"/>
    <property type="match status" value="1"/>
</dbReference>
<dbReference type="KEGG" id="git:C6V83_14500"/>
<keyword evidence="6" id="KW-0464">Manganese</keyword>
<dbReference type="InterPro" id="IPR039121">
    <property type="entry name" value="NUDT19"/>
</dbReference>
<evidence type="ECO:0000313" key="9">
    <source>
        <dbReference type="Proteomes" id="UP000239814"/>
    </source>
</evidence>
<dbReference type="Proteomes" id="UP000239814">
    <property type="component" value="Chromosome"/>
</dbReference>
<evidence type="ECO:0000256" key="4">
    <source>
        <dbReference type="ARBA" id="ARBA00022801"/>
    </source>
</evidence>
<dbReference type="Gene3D" id="3.90.79.10">
    <property type="entry name" value="Nucleoside Triphosphate Pyrophosphohydrolase"/>
    <property type="match status" value="1"/>
</dbReference>
<keyword evidence="4 8" id="KW-0378">Hydrolase</keyword>
<evidence type="ECO:0000256" key="1">
    <source>
        <dbReference type="ARBA" id="ARBA00001936"/>
    </source>
</evidence>
<dbReference type="PANTHER" id="PTHR12318">
    <property type="entry name" value="TESTOSTERONE-REGULATED PROTEIN RP2"/>
    <property type="match status" value="1"/>
</dbReference>
<dbReference type="RefSeq" id="WP_105942982.1">
    <property type="nucleotide sequence ID" value="NZ_CP027433.1"/>
</dbReference>
<dbReference type="EMBL" id="CP027433">
    <property type="protein sequence ID" value="AVM01272.1"/>
    <property type="molecule type" value="Genomic_DNA"/>
</dbReference>
<comment type="cofactor">
    <cofactor evidence="1">
        <name>Mn(2+)</name>
        <dbReference type="ChEBI" id="CHEBI:29035"/>
    </cofactor>
</comment>
<dbReference type="GO" id="GO:0016818">
    <property type="term" value="F:hydrolase activity, acting on acid anhydrides, in phosphorus-containing anhydrides"/>
    <property type="evidence" value="ECO:0007669"/>
    <property type="project" value="InterPro"/>
</dbReference>
<evidence type="ECO:0000256" key="3">
    <source>
        <dbReference type="ARBA" id="ARBA00022723"/>
    </source>
</evidence>
<sequence length="277" mass="30058">MSPSEEQTAAAPEVAPLRDASTVVLVRDGDAGIEVFLQHRVKQMAFAGGMTVFPGGGVDDRDRDAQIRWAGPGPAWWAERLSTDEATARALVSAAVRETFEECGVLLAGTEDAVSPDPSAFAGERARLVGKDLSFAQFLSDNDLVLRADLLAPMAHWITPKNERRRYDTRFFLAALPDGHAADGATTEAEATEWRTARLALADWESGRRFLLPPTWTQLREIARFGTVAELMGASRVISPIEPRVSDGEGILGLGFDDSADYFAALSDGRLDRLGDR</sequence>
<evidence type="ECO:0000259" key="7">
    <source>
        <dbReference type="PROSITE" id="PS51462"/>
    </source>
</evidence>
<dbReference type="PANTHER" id="PTHR12318:SF0">
    <property type="entry name" value="ACYL-COENZYME A DIPHOSPHATASE NUDT19"/>
    <property type="match status" value="1"/>
</dbReference>
<dbReference type="PROSITE" id="PS51462">
    <property type="entry name" value="NUDIX"/>
    <property type="match status" value="1"/>
</dbReference>
<evidence type="ECO:0000313" key="8">
    <source>
        <dbReference type="EMBL" id="AVM01272.1"/>
    </source>
</evidence>
<accession>A0A2S0KHV5</accession>
<evidence type="ECO:0000256" key="6">
    <source>
        <dbReference type="ARBA" id="ARBA00023211"/>
    </source>
</evidence>
<evidence type="ECO:0000256" key="2">
    <source>
        <dbReference type="ARBA" id="ARBA00001946"/>
    </source>
</evidence>
<keyword evidence="3" id="KW-0479">Metal-binding</keyword>
<protein>
    <submittedName>
        <fullName evidence="8">NUDIX hydrolase</fullName>
    </submittedName>
</protein>
<name>A0A2S0KHV5_9ACTN</name>
<comment type="cofactor">
    <cofactor evidence="2">
        <name>Mg(2+)</name>
        <dbReference type="ChEBI" id="CHEBI:18420"/>
    </cofactor>
</comment>
<dbReference type="InterPro" id="IPR000086">
    <property type="entry name" value="NUDIX_hydrolase_dom"/>
</dbReference>
<organism evidence="8 9">
    <name type="scientific">Gordonia iterans</name>
    <dbReference type="NCBI Taxonomy" id="1004901"/>
    <lineage>
        <taxon>Bacteria</taxon>
        <taxon>Bacillati</taxon>
        <taxon>Actinomycetota</taxon>
        <taxon>Actinomycetes</taxon>
        <taxon>Mycobacteriales</taxon>
        <taxon>Gordoniaceae</taxon>
        <taxon>Gordonia</taxon>
    </lineage>
</organism>
<gene>
    <name evidence="8" type="ORF">C6V83_14500</name>
</gene>
<feature type="domain" description="Nudix hydrolase" evidence="7">
    <location>
        <begin position="16"/>
        <end position="217"/>
    </location>
</feature>
<reference evidence="8 9" key="1">
    <citation type="submission" date="2018-03" db="EMBL/GenBank/DDBJ databases">
        <title>Characteristics and genome of n-alkane degrading marine bacteria Gordonia iterans isolated from crude oil contaminated in Tae-an, South Korea.</title>
        <authorList>
            <person name="Lee S.-S."/>
            <person name="Kim H."/>
        </authorList>
    </citation>
    <scope>NUCLEOTIDE SEQUENCE [LARGE SCALE GENOMIC DNA]</scope>
    <source>
        <strain evidence="8 9">Co17</strain>
    </source>
</reference>
<evidence type="ECO:0000256" key="5">
    <source>
        <dbReference type="ARBA" id="ARBA00022842"/>
    </source>
</evidence>
<dbReference type="OrthoDB" id="7183442at2"/>
<dbReference type="AlphaFoldDB" id="A0A2S0KHV5"/>
<keyword evidence="5" id="KW-0460">Magnesium</keyword>
<keyword evidence="9" id="KW-1185">Reference proteome</keyword>
<dbReference type="InterPro" id="IPR015797">
    <property type="entry name" value="NUDIX_hydrolase-like_dom_sf"/>
</dbReference>